<dbReference type="SUPFAM" id="SSF53335">
    <property type="entry name" value="S-adenosyl-L-methionine-dependent methyltransferases"/>
    <property type="match status" value="1"/>
</dbReference>
<feature type="binding site" evidence="9">
    <location>
        <position position="123"/>
    </location>
    <ligand>
        <name>S-adenosyl-L-methionine</name>
        <dbReference type="ChEBI" id="CHEBI:59789"/>
    </ligand>
</feature>
<keyword evidence="5 9" id="KW-0963">Cytoplasm</keyword>
<evidence type="ECO:0000256" key="8">
    <source>
        <dbReference type="ARBA" id="ARBA00022691"/>
    </source>
</evidence>
<dbReference type="GO" id="GO:0008119">
    <property type="term" value="F:thiopurine S-methyltransferase activity"/>
    <property type="evidence" value="ECO:0007669"/>
    <property type="project" value="UniProtKB-UniRule"/>
</dbReference>
<dbReference type="InterPro" id="IPR029063">
    <property type="entry name" value="SAM-dependent_MTases_sf"/>
</dbReference>
<dbReference type="HAMAP" id="MF_00812">
    <property type="entry name" value="Thiopur_methtran"/>
    <property type="match status" value="1"/>
</dbReference>
<dbReference type="Proteomes" id="UP000528457">
    <property type="component" value="Unassembled WGS sequence"/>
</dbReference>
<dbReference type="GO" id="GO:0005737">
    <property type="term" value="C:cytoplasm"/>
    <property type="evidence" value="ECO:0007669"/>
    <property type="project" value="UniProtKB-SubCell"/>
</dbReference>
<protein>
    <recommendedName>
        <fullName evidence="4 9">Thiopurine S-methyltransferase</fullName>
        <ecNumber evidence="4 9">2.1.1.67</ecNumber>
    </recommendedName>
    <alternativeName>
        <fullName evidence="9">Thiopurine methyltransferase</fullName>
    </alternativeName>
</protein>
<comment type="caution">
    <text evidence="10">The sequence shown here is derived from an EMBL/GenBank/DDBJ whole genome shotgun (WGS) entry which is preliminary data.</text>
</comment>
<dbReference type="EMBL" id="JACHHT010000002">
    <property type="protein sequence ID" value="MBB6522833.1"/>
    <property type="molecule type" value="Genomic_DNA"/>
</dbReference>
<dbReference type="InterPro" id="IPR022474">
    <property type="entry name" value="Thiopur_S-MeTfrase_Se/Te_detox"/>
</dbReference>
<dbReference type="EC" id="2.1.1.67" evidence="4 9"/>
<evidence type="ECO:0000256" key="2">
    <source>
        <dbReference type="ARBA" id="ARBA00004496"/>
    </source>
</evidence>
<dbReference type="PANTHER" id="PTHR10259:SF11">
    <property type="entry name" value="THIOPURINE S-METHYLTRANSFERASE"/>
    <property type="match status" value="1"/>
</dbReference>
<dbReference type="RefSeq" id="WP_166845129.1">
    <property type="nucleotide sequence ID" value="NZ_JAAONY010000002.1"/>
</dbReference>
<sequence length="210" mass="24083">MEKEFWLQRWQEQQIGFHEGRFNNSLVQYWPQLKTPKAACVFVPLCGKSQDMVFFAEQGMHVIGIELSALAVEAFFQEQDLTPDISQEDELQCYRAGPYTLYCGDVFALHHEHLKDCHWVYDRAALIALPESMRSHYCRQLANILPRPCRSLVITLEYDQGLKAGPPFSISPDSLSELYCEIAEIETLGNCTEEVKGISAIEHSFALTYR</sequence>
<dbReference type="Pfam" id="PF05724">
    <property type="entry name" value="TPMT"/>
    <property type="match status" value="1"/>
</dbReference>
<feature type="binding site" evidence="9">
    <location>
        <position position="45"/>
    </location>
    <ligand>
        <name>S-adenosyl-L-methionine</name>
        <dbReference type="ChEBI" id="CHEBI:59789"/>
    </ligand>
</feature>
<evidence type="ECO:0000313" key="10">
    <source>
        <dbReference type="EMBL" id="MBB6522833.1"/>
    </source>
</evidence>
<comment type="similarity">
    <text evidence="3 9">Belongs to the class I-like SAM-binding methyltransferase superfamily. TPMT family.</text>
</comment>
<keyword evidence="11" id="KW-1185">Reference proteome</keyword>
<dbReference type="InterPro" id="IPR008854">
    <property type="entry name" value="TPMT"/>
</dbReference>
<gene>
    <name evidence="9" type="primary">tpm</name>
    <name evidence="10" type="ORF">HNR48_003118</name>
</gene>
<reference evidence="10 11" key="1">
    <citation type="submission" date="2020-08" db="EMBL/GenBank/DDBJ databases">
        <title>Genomic Encyclopedia of Type Strains, Phase IV (KMG-IV): sequencing the most valuable type-strain genomes for metagenomic binning, comparative biology and taxonomic classification.</title>
        <authorList>
            <person name="Goeker M."/>
        </authorList>
    </citation>
    <scope>NUCLEOTIDE SEQUENCE [LARGE SCALE GENOMIC DNA]</scope>
    <source>
        <strain evidence="10 11">DSM 22368</strain>
    </source>
</reference>
<evidence type="ECO:0000256" key="1">
    <source>
        <dbReference type="ARBA" id="ARBA00000903"/>
    </source>
</evidence>
<comment type="subcellular location">
    <subcellularLocation>
        <location evidence="2 9">Cytoplasm</location>
    </subcellularLocation>
</comment>
<dbReference type="FunFam" id="3.40.50.150:FF:000101">
    <property type="entry name" value="Thiopurine S-methyltransferase"/>
    <property type="match status" value="1"/>
</dbReference>
<keyword evidence="7 9" id="KW-0808">Transferase</keyword>
<name>A0A7X0JW65_9GAMM</name>
<dbReference type="PIRSF" id="PIRSF023956">
    <property type="entry name" value="Thiopurine_S-methyltransferase"/>
    <property type="match status" value="1"/>
</dbReference>
<organism evidence="10 11">
    <name type="scientific">Pseudoteredinibacter isoporae</name>
    <dbReference type="NCBI Taxonomy" id="570281"/>
    <lineage>
        <taxon>Bacteria</taxon>
        <taxon>Pseudomonadati</taxon>
        <taxon>Pseudomonadota</taxon>
        <taxon>Gammaproteobacteria</taxon>
        <taxon>Cellvibrionales</taxon>
        <taxon>Cellvibrionaceae</taxon>
        <taxon>Pseudoteredinibacter</taxon>
    </lineage>
</organism>
<dbReference type="GO" id="GO:0032259">
    <property type="term" value="P:methylation"/>
    <property type="evidence" value="ECO:0007669"/>
    <property type="project" value="UniProtKB-KW"/>
</dbReference>
<keyword evidence="6 9" id="KW-0489">Methyltransferase</keyword>
<evidence type="ECO:0000256" key="6">
    <source>
        <dbReference type="ARBA" id="ARBA00022603"/>
    </source>
</evidence>
<evidence type="ECO:0000256" key="4">
    <source>
        <dbReference type="ARBA" id="ARBA00011905"/>
    </source>
</evidence>
<evidence type="ECO:0000256" key="9">
    <source>
        <dbReference type="HAMAP-Rule" id="MF_00812"/>
    </source>
</evidence>
<dbReference type="NCBIfam" id="TIGR03840">
    <property type="entry name" value="TMPT_Se_Te"/>
    <property type="match status" value="1"/>
</dbReference>
<dbReference type="InterPro" id="IPR025835">
    <property type="entry name" value="Thiopurine_S-MeTrfase"/>
</dbReference>
<dbReference type="InParanoid" id="A0A7X0JW65"/>
<evidence type="ECO:0000313" key="11">
    <source>
        <dbReference type="Proteomes" id="UP000528457"/>
    </source>
</evidence>
<feature type="binding site" evidence="9">
    <location>
        <position position="10"/>
    </location>
    <ligand>
        <name>S-adenosyl-L-methionine</name>
        <dbReference type="ChEBI" id="CHEBI:59789"/>
    </ligand>
</feature>
<evidence type="ECO:0000256" key="5">
    <source>
        <dbReference type="ARBA" id="ARBA00022490"/>
    </source>
</evidence>
<dbReference type="PROSITE" id="PS51585">
    <property type="entry name" value="SAM_MT_TPMT"/>
    <property type="match status" value="1"/>
</dbReference>
<dbReference type="AlphaFoldDB" id="A0A7X0JW65"/>
<dbReference type="NCBIfam" id="NF009732">
    <property type="entry name" value="PRK13255.1"/>
    <property type="match status" value="1"/>
</dbReference>
<proteinExistence type="inferred from homology"/>
<feature type="binding site" evidence="9">
    <location>
        <position position="66"/>
    </location>
    <ligand>
        <name>S-adenosyl-L-methionine</name>
        <dbReference type="ChEBI" id="CHEBI:59789"/>
    </ligand>
</feature>
<comment type="catalytic activity">
    <reaction evidence="1 9">
        <text>S-adenosyl-L-methionine + a thiopurine = S-adenosyl-L-homocysteine + a thiopurine S-methylether.</text>
        <dbReference type="EC" id="2.1.1.67"/>
    </reaction>
</comment>
<accession>A0A7X0JW65</accession>
<evidence type="ECO:0000256" key="3">
    <source>
        <dbReference type="ARBA" id="ARBA00008145"/>
    </source>
</evidence>
<dbReference type="Gene3D" id="3.40.50.150">
    <property type="entry name" value="Vaccinia Virus protein VP39"/>
    <property type="match status" value="1"/>
</dbReference>
<dbReference type="GO" id="GO:0010038">
    <property type="term" value="P:response to metal ion"/>
    <property type="evidence" value="ECO:0007669"/>
    <property type="project" value="InterPro"/>
</dbReference>
<dbReference type="PANTHER" id="PTHR10259">
    <property type="entry name" value="THIOPURINE S-METHYLTRANSFERASE"/>
    <property type="match status" value="1"/>
</dbReference>
<keyword evidence="8 9" id="KW-0949">S-adenosyl-L-methionine</keyword>
<evidence type="ECO:0000256" key="7">
    <source>
        <dbReference type="ARBA" id="ARBA00022679"/>
    </source>
</evidence>